<dbReference type="Pfam" id="PF01370">
    <property type="entry name" value="Epimerase"/>
    <property type="match status" value="1"/>
</dbReference>
<evidence type="ECO:0000313" key="4">
    <source>
        <dbReference type="EMBL" id="KAJ8456767.1"/>
    </source>
</evidence>
<reference evidence="4" key="1">
    <citation type="submission" date="2022-11" db="EMBL/GenBank/DDBJ databases">
        <title>Genome Sequence of Cubamyces cubensis.</title>
        <authorList>
            <person name="Buettner E."/>
        </authorList>
    </citation>
    <scope>NUCLEOTIDE SEQUENCE</scope>
    <source>
        <strain evidence="4">MPL-01</strain>
    </source>
</reference>
<comment type="similarity">
    <text evidence="2">Belongs to the NAD(P)-dependent epimerase/dehydratase family. Dihydroflavonol-4-reductase subfamily.</text>
</comment>
<comment type="caution">
    <text evidence="4">The sequence shown here is derived from an EMBL/GenBank/DDBJ whole genome shotgun (WGS) entry which is preliminary data.</text>
</comment>
<name>A0AAD7TI74_9APHY</name>
<dbReference type="InterPro" id="IPR001509">
    <property type="entry name" value="Epimerase_deHydtase"/>
</dbReference>
<accession>A0AAD7TI74</accession>
<evidence type="ECO:0000256" key="2">
    <source>
        <dbReference type="ARBA" id="ARBA00023445"/>
    </source>
</evidence>
<keyword evidence="5" id="KW-1185">Reference proteome</keyword>
<feature type="domain" description="NAD-dependent epimerase/dehydratase" evidence="3">
    <location>
        <begin position="9"/>
        <end position="272"/>
    </location>
</feature>
<organism evidence="4 5">
    <name type="scientific">Trametes cubensis</name>
    <dbReference type="NCBI Taxonomy" id="1111947"/>
    <lineage>
        <taxon>Eukaryota</taxon>
        <taxon>Fungi</taxon>
        <taxon>Dikarya</taxon>
        <taxon>Basidiomycota</taxon>
        <taxon>Agaricomycotina</taxon>
        <taxon>Agaricomycetes</taxon>
        <taxon>Polyporales</taxon>
        <taxon>Polyporaceae</taxon>
        <taxon>Trametes</taxon>
    </lineage>
</organism>
<dbReference type="PANTHER" id="PTHR10366:SF564">
    <property type="entry name" value="STEROL-4-ALPHA-CARBOXYLATE 3-DEHYDROGENASE, DECARBOXYLATING"/>
    <property type="match status" value="1"/>
</dbReference>
<evidence type="ECO:0000259" key="3">
    <source>
        <dbReference type="Pfam" id="PF01370"/>
    </source>
</evidence>
<dbReference type="InterPro" id="IPR050425">
    <property type="entry name" value="NAD(P)_dehydrat-like"/>
</dbReference>
<dbReference type="GO" id="GO:0016616">
    <property type="term" value="F:oxidoreductase activity, acting on the CH-OH group of donors, NAD or NADP as acceptor"/>
    <property type="evidence" value="ECO:0007669"/>
    <property type="project" value="TreeGrafter"/>
</dbReference>
<dbReference type="AlphaFoldDB" id="A0AAD7TI74"/>
<evidence type="ECO:0000313" key="5">
    <source>
        <dbReference type="Proteomes" id="UP001215151"/>
    </source>
</evidence>
<dbReference type="Gene3D" id="3.40.50.720">
    <property type="entry name" value="NAD(P)-binding Rossmann-like Domain"/>
    <property type="match status" value="1"/>
</dbReference>
<dbReference type="PANTHER" id="PTHR10366">
    <property type="entry name" value="NAD DEPENDENT EPIMERASE/DEHYDRATASE"/>
    <property type="match status" value="1"/>
</dbReference>
<proteinExistence type="inferred from homology"/>
<keyword evidence="1" id="KW-0560">Oxidoreductase</keyword>
<sequence length="347" mass="38486">MPAITSGRVLVTGANGFAALWTITDLLERGFLVRGTVRSESKATYVRDKLKTYGDKLELVVVEDSGKEGALDDAVEGVDAILHIASPTNLSPTDPDTVIIPAVEGTVNLLKSALKHHNTVKRVVITSSVVALAPLTAPPPAPVIDETYWNDHSVKEVREKGKGAHTKDMYPASKVLAERAAWEFYEREKNKLGGKLGWDLVVLIPPFIFGPSLHDVKSPEELNGPIQYFYFSVVKGAQSGDALTKTGYEYIDVRDFARTQVLSLTKPEAGGERLIVSGHPFVWQQFLDAARQYSDKIPVGEPYDPYKVEFPVRYNSEKSRRILGIEYRPLEETAKDTIEDYKVKGWL</sequence>
<gene>
    <name evidence="4" type="ORF">ONZ51_g11933</name>
</gene>
<dbReference type="InterPro" id="IPR036291">
    <property type="entry name" value="NAD(P)-bd_dom_sf"/>
</dbReference>
<protein>
    <recommendedName>
        <fullName evidence="3">NAD-dependent epimerase/dehydratase domain-containing protein</fullName>
    </recommendedName>
</protein>
<dbReference type="Proteomes" id="UP001215151">
    <property type="component" value="Unassembled WGS sequence"/>
</dbReference>
<dbReference type="SUPFAM" id="SSF51735">
    <property type="entry name" value="NAD(P)-binding Rossmann-fold domains"/>
    <property type="match status" value="1"/>
</dbReference>
<evidence type="ECO:0000256" key="1">
    <source>
        <dbReference type="ARBA" id="ARBA00023002"/>
    </source>
</evidence>
<dbReference type="EMBL" id="JAPEVG010000635">
    <property type="protein sequence ID" value="KAJ8456767.1"/>
    <property type="molecule type" value="Genomic_DNA"/>
</dbReference>